<reference evidence="3" key="1">
    <citation type="journal article" date="2019" name="Int. J. Syst. Evol. Microbiol.">
        <title>The Global Catalogue of Microorganisms (GCM) 10K type strain sequencing project: providing services to taxonomists for standard genome sequencing and annotation.</title>
        <authorList>
            <consortium name="The Broad Institute Genomics Platform"/>
            <consortium name="The Broad Institute Genome Sequencing Center for Infectious Disease"/>
            <person name="Wu L."/>
            <person name="Ma J."/>
        </authorList>
    </citation>
    <scope>NUCLEOTIDE SEQUENCE [LARGE SCALE GENOMIC DNA]</scope>
    <source>
        <strain evidence="3">KCTC 42808</strain>
    </source>
</reference>
<evidence type="ECO:0000256" key="1">
    <source>
        <dbReference type="SAM" id="Phobius"/>
    </source>
</evidence>
<keyword evidence="1" id="KW-0812">Transmembrane</keyword>
<sequence length="186" mass="21502">MKLPFSDRKKFILLALKQHLGLFGIWLVFVLFGSAFMYLGSNVEENKYGFMLFGFVFILLPTAFMLYTLPSSILYYYNQALTKKYGSYTIAKVTNKRVDNYSHTTSSFNGGTAKNIEEFLYVICFEFTYLGKTYTSEAFFEHKTTFEAITSKTELPIQFLKTNPNKITLRRRKLANNLGIKPNLCN</sequence>
<keyword evidence="1" id="KW-1133">Transmembrane helix</keyword>
<dbReference type="Proteomes" id="UP001597467">
    <property type="component" value="Unassembled WGS sequence"/>
</dbReference>
<organism evidence="2 3">
    <name type="scientific">Lacinutrix gracilariae</name>
    <dbReference type="NCBI Taxonomy" id="1747198"/>
    <lineage>
        <taxon>Bacteria</taxon>
        <taxon>Pseudomonadati</taxon>
        <taxon>Bacteroidota</taxon>
        <taxon>Flavobacteriia</taxon>
        <taxon>Flavobacteriales</taxon>
        <taxon>Flavobacteriaceae</taxon>
        <taxon>Lacinutrix</taxon>
    </lineage>
</organism>
<dbReference type="RefSeq" id="WP_379902221.1">
    <property type="nucleotide sequence ID" value="NZ_JBHULM010000009.1"/>
</dbReference>
<comment type="caution">
    <text evidence="2">The sequence shown here is derived from an EMBL/GenBank/DDBJ whole genome shotgun (WGS) entry which is preliminary data.</text>
</comment>
<protein>
    <recommendedName>
        <fullName evidence="4">YcxB-like protein domain-containing protein</fullName>
    </recommendedName>
</protein>
<evidence type="ECO:0000313" key="2">
    <source>
        <dbReference type="EMBL" id="MFD2541952.1"/>
    </source>
</evidence>
<gene>
    <name evidence="2" type="ORF">ACFSSB_06430</name>
</gene>
<name>A0ABW5JZM2_9FLAO</name>
<feature type="transmembrane region" description="Helical" evidence="1">
    <location>
        <begin position="20"/>
        <end position="39"/>
    </location>
</feature>
<evidence type="ECO:0008006" key="4">
    <source>
        <dbReference type="Google" id="ProtNLM"/>
    </source>
</evidence>
<keyword evidence="3" id="KW-1185">Reference proteome</keyword>
<accession>A0ABW5JZM2</accession>
<dbReference type="EMBL" id="JBHULM010000009">
    <property type="protein sequence ID" value="MFD2541952.1"/>
    <property type="molecule type" value="Genomic_DNA"/>
</dbReference>
<keyword evidence="1" id="KW-0472">Membrane</keyword>
<evidence type="ECO:0000313" key="3">
    <source>
        <dbReference type="Proteomes" id="UP001597467"/>
    </source>
</evidence>
<feature type="transmembrane region" description="Helical" evidence="1">
    <location>
        <begin position="51"/>
        <end position="77"/>
    </location>
</feature>
<proteinExistence type="predicted"/>